<evidence type="ECO:0000259" key="8">
    <source>
        <dbReference type="Pfam" id="PF01583"/>
    </source>
</evidence>
<gene>
    <name evidence="6 9" type="primary">cysC</name>
    <name evidence="9" type="ORF">N8I74_09150</name>
</gene>
<dbReference type="NCBIfam" id="NF003013">
    <property type="entry name" value="PRK03846.1"/>
    <property type="match status" value="1"/>
</dbReference>
<dbReference type="GO" id="GO:0004020">
    <property type="term" value="F:adenylylsulfate kinase activity"/>
    <property type="evidence" value="ECO:0007669"/>
    <property type="project" value="UniProtKB-EC"/>
</dbReference>
<evidence type="ECO:0000313" key="10">
    <source>
        <dbReference type="Proteomes" id="UP001061302"/>
    </source>
</evidence>
<keyword evidence="5 6" id="KW-0067">ATP-binding</keyword>
<accession>A0ABY6DS04</accession>
<feature type="domain" description="APS kinase" evidence="8">
    <location>
        <begin position="13"/>
        <end position="162"/>
    </location>
</feature>
<comment type="pathway">
    <text evidence="6 7">Sulfur metabolism; hydrogen sulfide biosynthesis; sulfite from sulfate: step 2/3.</text>
</comment>
<organism evidence="9 10">
    <name type="scientific">Chitiniphilus purpureus</name>
    <dbReference type="NCBI Taxonomy" id="2981137"/>
    <lineage>
        <taxon>Bacteria</taxon>
        <taxon>Pseudomonadati</taxon>
        <taxon>Pseudomonadota</taxon>
        <taxon>Betaproteobacteria</taxon>
        <taxon>Neisseriales</taxon>
        <taxon>Chitinibacteraceae</taxon>
        <taxon>Chitiniphilus</taxon>
    </lineage>
</organism>
<sequence length="183" mass="19606">MAQHGTGDGMQRAAVVWLTGLSGAGKSSIASCVEHTLHQQGRRVQLLDGDRLRRGTSRDLGFSLADRSEHVRRTGELAKALAEQGTIVLVALISPLRADRDAVRARLAAQPFYEVLVDAPLALAEARDPKGLYRRARAGLLPDFTGIDSPYEAPLHPELRLDTARLTVQQAAAAVLTLLAATG</sequence>
<keyword evidence="4 6" id="KW-0547">Nucleotide-binding</keyword>
<dbReference type="RefSeq" id="WP_263126586.1">
    <property type="nucleotide sequence ID" value="NZ_CP106753.1"/>
</dbReference>
<keyword evidence="6 7" id="KW-0418">Kinase</keyword>
<dbReference type="EC" id="2.7.1.25" evidence="2 6"/>
<comment type="function">
    <text evidence="6 7">Catalyzes the synthesis of activated sulfate.</text>
</comment>
<dbReference type="InterPro" id="IPR002891">
    <property type="entry name" value="APS"/>
</dbReference>
<evidence type="ECO:0000256" key="1">
    <source>
        <dbReference type="ARBA" id="ARBA00001823"/>
    </source>
</evidence>
<evidence type="ECO:0000256" key="7">
    <source>
        <dbReference type="RuleBase" id="RU004347"/>
    </source>
</evidence>
<keyword evidence="6" id="KW-0597">Phosphoprotein</keyword>
<feature type="binding site" evidence="6">
    <location>
        <begin position="20"/>
        <end position="27"/>
    </location>
    <ligand>
        <name>ATP</name>
        <dbReference type="ChEBI" id="CHEBI:30616"/>
    </ligand>
</feature>
<dbReference type="NCBIfam" id="TIGR00455">
    <property type="entry name" value="apsK"/>
    <property type="match status" value="1"/>
</dbReference>
<evidence type="ECO:0000256" key="2">
    <source>
        <dbReference type="ARBA" id="ARBA00012121"/>
    </source>
</evidence>
<dbReference type="InterPro" id="IPR050512">
    <property type="entry name" value="Sulf_AdTrans/APS_kinase"/>
</dbReference>
<comment type="similarity">
    <text evidence="6 7">Belongs to the APS kinase family.</text>
</comment>
<dbReference type="SUPFAM" id="SSF52540">
    <property type="entry name" value="P-loop containing nucleoside triphosphate hydrolases"/>
    <property type="match status" value="1"/>
</dbReference>
<protein>
    <recommendedName>
        <fullName evidence="2 6">Adenylyl-sulfate kinase</fullName>
        <ecNumber evidence="2 6">2.7.1.25</ecNumber>
    </recommendedName>
    <alternativeName>
        <fullName evidence="6">APS kinase</fullName>
    </alternativeName>
    <alternativeName>
        <fullName evidence="6">ATP adenosine-5'-phosphosulfate 3'-phosphotransferase</fullName>
    </alternativeName>
    <alternativeName>
        <fullName evidence="6">Adenosine-5'-phosphosulfate kinase</fullName>
    </alternativeName>
</protein>
<reference evidence="9" key="1">
    <citation type="submission" date="2022-10" db="EMBL/GenBank/DDBJ databases">
        <title>Chitiniphilus purpureus sp. nov., a novel chitin-degrading bacterium isolated from crawfish pond sediment.</title>
        <authorList>
            <person name="Li K."/>
        </authorList>
    </citation>
    <scope>NUCLEOTIDE SEQUENCE</scope>
    <source>
        <strain evidence="9">CD1</strain>
    </source>
</reference>
<dbReference type="InterPro" id="IPR059117">
    <property type="entry name" value="APS_kinase_dom"/>
</dbReference>
<name>A0ABY6DS04_9NEIS</name>
<dbReference type="HAMAP" id="MF_00065">
    <property type="entry name" value="Adenylyl_sulf_kinase"/>
    <property type="match status" value="1"/>
</dbReference>
<comment type="catalytic activity">
    <reaction evidence="1 6 7">
        <text>adenosine 5'-phosphosulfate + ATP = 3'-phosphoadenylyl sulfate + ADP + H(+)</text>
        <dbReference type="Rhea" id="RHEA:24152"/>
        <dbReference type="ChEBI" id="CHEBI:15378"/>
        <dbReference type="ChEBI" id="CHEBI:30616"/>
        <dbReference type="ChEBI" id="CHEBI:58243"/>
        <dbReference type="ChEBI" id="CHEBI:58339"/>
        <dbReference type="ChEBI" id="CHEBI:456216"/>
        <dbReference type="EC" id="2.7.1.25"/>
    </reaction>
</comment>
<keyword evidence="3 6" id="KW-0808">Transferase</keyword>
<dbReference type="Gene3D" id="3.40.50.300">
    <property type="entry name" value="P-loop containing nucleotide triphosphate hydrolases"/>
    <property type="match status" value="1"/>
</dbReference>
<dbReference type="EMBL" id="CP106753">
    <property type="protein sequence ID" value="UXY17155.1"/>
    <property type="molecule type" value="Genomic_DNA"/>
</dbReference>
<feature type="active site" description="Phosphoserine intermediate" evidence="6">
    <location>
        <position position="94"/>
    </location>
</feature>
<evidence type="ECO:0000256" key="3">
    <source>
        <dbReference type="ARBA" id="ARBA00022679"/>
    </source>
</evidence>
<dbReference type="Pfam" id="PF01583">
    <property type="entry name" value="APS_kinase"/>
    <property type="match status" value="1"/>
</dbReference>
<dbReference type="Proteomes" id="UP001061302">
    <property type="component" value="Chromosome"/>
</dbReference>
<keyword evidence="10" id="KW-1185">Reference proteome</keyword>
<proteinExistence type="inferred from homology"/>
<dbReference type="PANTHER" id="PTHR42700:SF1">
    <property type="entry name" value="SULFATE ADENYLYLTRANSFERASE"/>
    <property type="match status" value="1"/>
</dbReference>
<dbReference type="PANTHER" id="PTHR42700">
    <property type="entry name" value="SULFATE ADENYLYLTRANSFERASE"/>
    <property type="match status" value="1"/>
</dbReference>
<evidence type="ECO:0000256" key="6">
    <source>
        <dbReference type="HAMAP-Rule" id="MF_00065"/>
    </source>
</evidence>
<evidence type="ECO:0000256" key="4">
    <source>
        <dbReference type="ARBA" id="ARBA00022741"/>
    </source>
</evidence>
<evidence type="ECO:0000256" key="5">
    <source>
        <dbReference type="ARBA" id="ARBA00022840"/>
    </source>
</evidence>
<dbReference type="CDD" id="cd02027">
    <property type="entry name" value="APSK"/>
    <property type="match status" value="1"/>
</dbReference>
<evidence type="ECO:0000313" key="9">
    <source>
        <dbReference type="EMBL" id="UXY17155.1"/>
    </source>
</evidence>
<dbReference type="InterPro" id="IPR027417">
    <property type="entry name" value="P-loop_NTPase"/>
</dbReference>